<dbReference type="InterPro" id="IPR017939">
    <property type="entry name" value="G-Glutamylcylcotransferase"/>
</dbReference>
<keyword evidence="2" id="KW-0456">Lyase</keyword>
<accession>A0A8J5QQG6</accession>
<evidence type="ECO:0000256" key="1">
    <source>
        <dbReference type="ARBA" id="ARBA00012346"/>
    </source>
</evidence>
<proteinExistence type="predicted"/>
<keyword evidence="6" id="KW-1185">Reference proteome</keyword>
<dbReference type="OrthoDB" id="2924818at2759"/>
<evidence type="ECO:0000313" key="5">
    <source>
        <dbReference type="EMBL" id="KAG8035681.1"/>
    </source>
</evidence>
<evidence type="ECO:0000256" key="3">
    <source>
        <dbReference type="PIRSR" id="PIRSR617939-1"/>
    </source>
</evidence>
<evidence type="ECO:0000313" key="6">
    <source>
        <dbReference type="Proteomes" id="UP000729913"/>
    </source>
</evidence>
<organism evidence="5 6">
    <name type="scientific">Cotesia typhae</name>
    <dbReference type="NCBI Taxonomy" id="2053667"/>
    <lineage>
        <taxon>Eukaryota</taxon>
        <taxon>Metazoa</taxon>
        <taxon>Ecdysozoa</taxon>
        <taxon>Arthropoda</taxon>
        <taxon>Hexapoda</taxon>
        <taxon>Insecta</taxon>
        <taxon>Pterygota</taxon>
        <taxon>Neoptera</taxon>
        <taxon>Endopterygota</taxon>
        <taxon>Hymenoptera</taxon>
        <taxon>Apocrita</taxon>
        <taxon>Ichneumonoidea</taxon>
        <taxon>Braconidae</taxon>
        <taxon>Microgastrinae</taxon>
        <taxon>Cotesia</taxon>
    </lineage>
</organism>
<dbReference type="PANTHER" id="PTHR12935">
    <property type="entry name" value="GAMMA-GLUTAMYLCYCLOTRANSFERASE"/>
    <property type="match status" value="1"/>
</dbReference>
<gene>
    <name evidence="5" type="ORF">G9C98_001109</name>
</gene>
<reference evidence="5" key="2">
    <citation type="submission" date="2021-04" db="EMBL/GenBank/DDBJ databases">
        <title>Genome-wide patterns of bracovirus chromosomal integration into multiple host tissues during parasitism.</title>
        <authorList>
            <person name="Chebbi M.A.C."/>
        </authorList>
    </citation>
    <scope>NUCLEOTIDE SEQUENCE</scope>
    <source>
        <tissue evidence="5">Whole body</tissue>
    </source>
</reference>
<evidence type="ECO:0000256" key="2">
    <source>
        <dbReference type="ARBA" id="ARBA00023239"/>
    </source>
</evidence>
<comment type="caution">
    <text evidence="5">The sequence shown here is derived from an EMBL/GenBank/DDBJ whole genome shotgun (WGS) entry which is preliminary data.</text>
</comment>
<dbReference type="EMBL" id="JAAOIC020000054">
    <property type="protein sequence ID" value="KAG8035681.1"/>
    <property type="molecule type" value="Genomic_DNA"/>
</dbReference>
<dbReference type="PANTHER" id="PTHR12935:SF0">
    <property type="entry name" value="GAMMA-GLUTAMYLCYCLOTRANSFERASE"/>
    <property type="match status" value="1"/>
</dbReference>
<feature type="binding site" evidence="4">
    <location>
        <begin position="12"/>
        <end position="17"/>
    </location>
    <ligand>
        <name>substrate</name>
    </ligand>
</feature>
<evidence type="ECO:0000256" key="4">
    <source>
        <dbReference type="PIRSR" id="PIRSR617939-2"/>
    </source>
</evidence>
<dbReference type="CDD" id="cd06661">
    <property type="entry name" value="GGCT_like"/>
    <property type="match status" value="2"/>
</dbReference>
<name>A0A8J5QQG6_9HYME</name>
<sequence>MNLTVMAGTLLYFAYGSNLLEYRMHIANPNATLFDIARLEDYRIDFLGSSKIWNGSVGTIVELPGSHVWGVIWEIPASEISNLDRQEGVHTGKYKTFNVNVTTPEGKIFECRTYKQSLDPEEIVELDRMPDNRLPSIAYIKVIIKGAKEKKLPEDYIKFLESIKFNPEGSLTPKGLDVSTPGFHVWGIIWELDKADIEHLDHQETGYNAFQTIVVTPSGQKINCRVYQQIKMPNAYAKLRELPNSRRPSETYLKIIVKGAIDREIPIEYINLLRKTRHNDFTDAYSDIGQEVAGIYLSYKDLSTQ</sequence>
<feature type="active site" description="Proton acceptor" evidence="3">
    <location>
        <position position="87"/>
    </location>
</feature>
<dbReference type="Pfam" id="PF13772">
    <property type="entry name" value="AIG2_2"/>
    <property type="match status" value="2"/>
</dbReference>
<dbReference type="InterPro" id="IPR013024">
    <property type="entry name" value="GGCT-like"/>
</dbReference>
<dbReference type="Proteomes" id="UP000729913">
    <property type="component" value="Unassembled WGS sequence"/>
</dbReference>
<reference evidence="5" key="1">
    <citation type="submission" date="2020-03" db="EMBL/GenBank/DDBJ databases">
        <authorList>
            <person name="Chebbi M.A."/>
            <person name="Drezen J.M."/>
        </authorList>
    </citation>
    <scope>NUCLEOTIDE SEQUENCE</scope>
    <source>
        <tissue evidence="5">Whole body</tissue>
    </source>
</reference>
<feature type="binding site" evidence="4">
    <location>
        <position position="139"/>
    </location>
    <ligand>
        <name>substrate</name>
    </ligand>
</feature>
<protein>
    <recommendedName>
        <fullName evidence="1">gamma-glutamylcyclotransferase</fullName>
        <ecNumber evidence="1">4.3.2.9</ecNumber>
    </recommendedName>
</protein>
<dbReference type="GO" id="GO:0003839">
    <property type="term" value="F:gamma-glutamylcyclotransferase activity"/>
    <property type="evidence" value="ECO:0007669"/>
    <property type="project" value="UniProtKB-EC"/>
</dbReference>
<dbReference type="EC" id="4.3.2.9" evidence="1"/>
<dbReference type="AlphaFoldDB" id="A0A8J5QQG6"/>